<dbReference type="InterPro" id="IPR036388">
    <property type="entry name" value="WH-like_DNA-bd_sf"/>
</dbReference>
<dbReference type="InterPro" id="IPR036390">
    <property type="entry name" value="WH_DNA-bd_sf"/>
</dbReference>
<evidence type="ECO:0000313" key="6">
    <source>
        <dbReference type="Proteomes" id="UP000320244"/>
    </source>
</evidence>
<reference evidence="5 6" key="1">
    <citation type="submission" date="2019-05" db="EMBL/GenBank/DDBJ databases">
        <authorList>
            <person name="Lee S.D."/>
        </authorList>
    </citation>
    <scope>NUCLEOTIDE SEQUENCE [LARGE SCALE GENOMIC DNA]</scope>
    <source>
        <strain evidence="5 6">C5-26</strain>
    </source>
</reference>
<dbReference type="AlphaFoldDB" id="A0A563E0T7"/>
<keyword evidence="1" id="KW-0805">Transcription regulation</keyword>
<dbReference type="PANTHER" id="PTHR43537:SF24">
    <property type="entry name" value="GLUCONATE OPERON TRANSCRIPTIONAL REPRESSOR"/>
    <property type="match status" value="1"/>
</dbReference>
<dbReference type="Pfam" id="PF00392">
    <property type="entry name" value="GntR"/>
    <property type="match status" value="1"/>
</dbReference>
<dbReference type="CDD" id="cd07377">
    <property type="entry name" value="WHTH_GntR"/>
    <property type="match status" value="1"/>
</dbReference>
<gene>
    <name evidence="5" type="ORF">FGL98_12240</name>
</gene>
<name>A0A563E0T7_9MICO</name>
<dbReference type="OrthoDB" id="9784718at2"/>
<evidence type="ECO:0000313" key="5">
    <source>
        <dbReference type="EMBL" id="TWP35782.1"/>
    </source>
</evidence>
<dbReference type="InterPro" id="IPR008920">
    <property type="entry name" value="TF_FadR/GntR_C"/>
</dbReference>
<evidence type="ECO:0000256" key="3">
    <source>
        <dbReference type="ARBA" id="ARBA00023163"/>
    </source>
</evidence>
<evidence type="ECO:0000259" key="4">
    <source>
        <dbReference type="PROSITE" id="PS50949"/>
    </source>
</evidence>
<dbReference type="InterPro" id="IPR000524">
    <property type="entry name" value="Tscrpt_reg_HTH_GntR"/>
</dbReference>
<dbReference type="Proteomes" id="UP000320244">
    <property type="component" value="Unassembled WGS sequence"/>
</dbReference>
<dbReference type="GO" id="GO:0003700">
    <property type="term" value="F:DNA-binding transcription factor activity"/>
    <property type="evidence" value="ECO:0007669"/>
    <property type="project" value="InterPro"/>
</dbReference>
<dbReference type="SUPFAM" id="SSF48008">
    <property type="entry name" value="GntR ligand-binding domain-like"/>
    <property type="match status" value="1"/>
</dbReference>
<dbReference type="SUPFAM" id="SSF46785">
    <property type="entry name" value="Winged helix' DNA-binding domain"/>
    <property type="match status" value="1"/>
</dbReference>
<reference evidence="5 6" key="2">
    <citation type="submission" date="2019-08" db="EMBL/GenBank/DDBJ databases">
        <title>Jejuicoccus antrihumi gen. nov., sp. nov., a new member of the family Dermacoccaceae isolated from a cave.</title>
        <authorList>
            <person name="Schumann P."/>
            <person name="Kim I.S."/>
        </authorList>
    </citation>
    <scope>NUCLEOTIDE SEQUENCE [LARGE SCALE GENOMIC DNA]</scope>
    <source>
        <strain evidence="5 6">C5-26</strain>
    </source>
</reference>
<keyword evidence="6" id="KW-1185">Reference proteome</keyword>
<dbReference type="Pfam" id="PF07729">
    <property type="entry name" value="FCD"/>
    <property type="match status" value="1"/>
</dbReference>
<dbReference type="PROSITE" id="PS50949">
    <property type="entry name" value="HTH_GNTR"/>
    <property type="match status" value="1"/>
</dbReference>
<keyword evidence="3" id="KW-0804">Transcription</keyword>
<organism evidence="5 6">
    <name type="scientific">Leekyejoonella antrihumi</name>
    <dbReference type="NCBI Taxonomy" id="1660198"/>
    <lineage>
        <taxon>Bacteria</taxon>
        <taxon>Bacillati</taxon>
        <taxon>Actinomycetota</taxon>
        <taxon>Actinomycetes</taxon>
        <taxon>Micrococcales</taxon>
        <taxon>Dermacoccaceae</taxon>
        <taxon>Leekyejoonella</taxon>
    </lineage>
</organism>
<sequence>MSEAIDLNLEVQATHDLLAEALRKRIMLGGLPSGGRLPTERELALGLGVSRNTVRKAVRTLADEGLIWTERGRNGGSFVKLSPESALRRHGIATSWRQSIEDCYSFRLALEPLAARWAAGRASAAERTTLMKLVAEQPRDLAAYHQIDSGFHLLIARMARFELLEQTIGQARQGMFRELNTLWMSFGARTDGDDLEQFEGFGREHLPIAQAISERRPADAEAAMSTHLRHARRQFAQVLEEAVGGPVEGRKHSHD</sequence>
<evidence type="ECO:0000256" key="2">
    <source>
        <dbReference type="ARBA" id="ARBA00023125"/>
    </source>
</evidence>
<dbReference type="Gene3D" id="1.20.120.530">
    <property type="entry name" value="GntR ligand-binding domain-like"/>
    <property type="match status" value="1"/>
</dbReference>
<keyword evidence="2" id="KW-0238">DNA-binding</keyword>
<comment type="caution">
    <text evidence="5">The sequence shown here is derived from an EMBL/GenBank/DDBJ whole genome shotgun (WGS) entry which is preliminary data.</text>
</comment>
<evidence type="ECO:0000256" key="1">
    <source>
        <dbReference type="ARBA" id="ARBA00023015"/>
    </source>
</evidence>
<dbReference type="InterPro" id="IPR011711">
    <property type="entry name" value="GntR_C"/>
</dbReference>
<dbReference type="PANTHER" id="PTHR43537">
    <property type="entry name" value="TRANSCRIPTIONAL REGULATOR, GNTR FAMILY"/>
    <property type="match status" value="1"/>
</dbReference>
<dbReference type="PRINTS" id="PR00035">
    <property type="entry name" value="HTHGNTR"/>
</dbReference>
<dbReference type="Gene3D" id="1.10.10.10">
    <property type="entry name" value="Winged helix-like DNA-binding domain superfamily/Winged helix DNA-binding domain"/>
    <property type="match status" value="1"/>
</dbReference>
<dbReference type="SMART" id="SM00895">
    <property type="entry name" value="FCD"/>
    <property type="match status" value="1"/>
</dbReference>
<dbReference type="GO" id="GO:0003677">
    <property type="term" value="F:DNA binding"/>
    <property type="evidence" value="ECO:0007669"/>
    <property type="project" value="UniProtKB-KW"/>
</dbReference>
<accession>A0A563E0T7</accession>
<protein>
    <submittedName>
        <fullName evidence="5">FadR family transcriptional regulator</fullName>
    </submittedName>
</protein>
<feature type="domain" description="HTH gntR-type" evidence="4">
    <location>
        <begin position="12"/>
        <end position="82"/>
    </location>
</feature>
<proteinExistence type="predicted"/>
<dbReference type="RefSeq" id="WP_146317061.1">
    <property type="nucleotide sequence ID" value="NZ_VCQV01000016.1"/>
</dbReference>
<dbReference type="EMBL" id="VCQV01000016">
    <property type="protein sequence ID" value="TWP35782.1"/>
    <property type="molecule type" value="Genomic_DNA"/>
</dbReference>
<dbReference type="SMART" id="SM00345">
    <property type="entry name" value="HTH_GNTR"/>
    <property type="match status" value="1"/>
</dbReference>